<dbReference type="PRINTS" id="PR00080">
    <property type="entry name" value="SDRFAMILY"/>
</dbReference>
<evidence type="ECO:0000256" key="1">
    <source>
        <dbReference type="ARBA" id="ARBA00006484"/>
    </source>
</evidence>
<dbReference type="Pfam" id="PF00106">
    <property type="entry name" value="adh_short"/>
    <property type="match status" value="1"/>
</dbReference>
<dbReference type="Proteomes" id="UP000253961">
    <property type="component" value="Unassembled WGS sequence"/>
</dbReference>
<dbReference type="CDD" id="cd05233">
    <property type="entry name" value="SDR_c"/>
    <property type="match status" value="1"/>
</dbReference>
<organism evidence="4 5">
    <name type="scientific">Pedobacter chinensis</name>
    <dbReference type="NCBI Taxonomy" id="2282421"/>
    <lineage>
        <taxon>Bacteria</taxon>
        <taxon>Pseudomonadati</taxon>
        <taxon>Bacteroidota</taxon>
        <taxon>Sphingobacteriia</taxon>
        <taxon>Sphingobacteriales</taxon>
        <taxon>Sphingobacteriaceae</taxon>
        <taxon>Pedobacter</taxon>
    </lineage>
</organism>
<evidence type="ECO:0000256" key="3">
    <source>
        <dbReference type="RuleBase" id="RU000363"/>
    </source>
</evidence>
<dbReference type="Gene3D" id="3.40.50.720">
    <property type="entry name" value="NAD(P)-binding Rossmann-like Domain"/>
    <property type="match status" value="1"/>
</dbReference>
<sequence length="255" mass="27931">MRNFKDKIIIITGGASGIGLALGKRFIAEGAVVVLSDLNDKAVRTQAEAIGAVSMTTDVSIEADIKHLIDQTIERFGRVDMFISNAGIAYPSDIDTITEKWEQIYAINVLAHVFAAKYVLPGMLQRGEGYLLNTASAAGLLCEFNAVTYTATKHAAVGLAEWLALTYKSRGIKVSVLCPAGVRTPMTAGSPSLLKYGIEVEEVVDQVISAIAEERFMISTHKFVDQLFQLKGNDYEKYMSAMEIYRKEAEDLDHK</sequence>
<dbReference type="OrthoDB" id="9808814at2"/>
<protein>
    <submittedName>
        <fullName evidence="4">SDR family NAD(P)-dependent oxidoreductase</fullName>
    </submittedName>
</protein>
<dbReference type="SUPFAM" id="SSF51735">
    <property type="entry name" value="NAD(P)-binding Rossmann-fold domains"/>
    <property type="match status" value="1"/>
</dbReference>
<dbReference type="PANTHER" id="PTHR43180">
    <property type="entry name" value="3-OXOACYL-(ACYL-CARRIER-PROTEIN) REDUCTASE (AFU_ORTHOLOGUE AFUA_6G11210)"/>
    <property type="match status" value="1"/>
</dbReference>
<dbReference type="RefSeq" id="WP_115403083.1">
    <property type="nucleotide sequence ID" value="NZ_QPKV01000004.1"/>
</dbReference>
<reference evidence="4 5" key="1">
    <citation type="submission" date="2018-07" db="EMBL/GenBank/DDBJ databases">
        <title>Pedobacter sp. nov., isolated from soil.</title>
        <authorList>
            <person name="Zhou L.Y."/>
            <person name="Du Z.J."/>
        </authorList>
    </citation>
    <scope>NUCLEOTIDE SEQUENCE [LARGE SCALE GENOMIC DNA]</scope>
    <source>
        <strain evidence="4 5">JDX94</strain>
    </source>
</reference>
<dbReference type="InterPro" id="IPR020904">
    <property type="entry name" value="Sc_DH/Rdtase_CS"/>
</dbReference>
<keyword evidence="5" id="KW-1185">Reference proteome</keyword>
<dbReference type="PRINTS" id="PR00081">
    <property type="entry name" value="GDHRDH"/>
</dbReference>
<name>A0A369PYS3_9SPHI</name>
<comment type="caution">
    <text evidence="4">The sequence shown here is derived from an EMBL/GenBank/DDBJ whole genome shotgun (WGS) entry which is preliminary data.</text>
</comment>
<evidence type="ECO:0000313" key="4">
    <source>
        <dbReference type="EMBL" id="RDC56355.1"/>
    </source>
</evidence>
<dbReference type="GO" id="GO:0016491">
    <property type="term" value="F:oxidoreductase activity"/>
    <property type="evidence" value="ECO:0007669"/>
    <property type="project" value="UniProtKB-KW"/>
</dbReference>
<comment type="similarity">
    <text evidence="1 3">Belongs to the short-chain dehydrogenases/reductases (SDR) family.</text>
</comment>
<dbReference type="PROSITE" id="PS00061">
    <property type="entry name" value="ADH_SHORT"/>
    <property type="match status" value="1"/>
</dbReference>
<evidence type="ECO:0000313" key="5">
    <source>
        <dbReference type="Proteomes" id="UP000253961"/>
    </source>
</evidence>
<proteinExistence type="inferred from homology"/>
<gene>
    <name evidence="4" type="ORF">DU508_12180</name>
</gene>
<dbReference type="AlphaFoldDB" id="A0A369PYS3"/>
<dbReference type="InterPro" id="IPR002347">
    <property type="entry name" value="SDR_fam"/>
</dbReference>
<dbReference type="EMBL" id="QPKV01000004">
    <property type="protein sequence ID" value="RDC56355.1"/>
    <property type="molecule type" value="Genomic_DNA"/>
</dbReference>
<dbReference type="PANTHER" id="PTHR43180:SF33">
    <property type="entry name" value="15-HYDROXYPROSTAGLANDIN DEHYDROGENASE [NAD(+)]-LIKE"/>
    <property type="match status" value="1"/>
</dbReference>
<keyword evidence="2" id="KW-0560">Oxidoreductase</keyword>
<accession>A0A369PYS3</accession>
<dbReference type="InterPro" id="IPR036291">
    <property type="entry name" value="NAD(P)-bd_dom_sf"/>
</dbReference>
<evidence type="ECO:0000256" key="2">
    <source>
        <dbReference type="ARBA" id="ARBA00023002"/>
    </source>
</evidence>